<accession>A0A8X6F8B0</accession>
<dbReference type="AlphaFoldDB" id="A0A8X6F8B0"/>
<proteinExistence type="predicted"/>
<sequence length="95" mass="10788">MSAPFLRSLAQKRCIKNSLSPNCWGKWLWQYCPTTVPPRYGINGLLLFPKNQKNPEKNSAWNVGGSTGSPFFARRDYKRYLCTECDPGQQLSTGD</sequence>
<comment type="caution">
    <text evidence="1">The sequence shown here is derived from an EMBL/GenBank/DDBJ whole genome shotgun (WGS) entry which is preliminary data.</text>
</comment>
<evidence type="ECO:0000313" key="1">
    <source>
        <dbReference type="EMBL" id="GFQ72194.1"/>
    </source>
</evidence>
<evidence type="ECO:0000313" key="2">
    <source>
        <dbReference type="Proteomes" id="UP000887116"/>
    </source>
</evidence>
<reference evidence="1" key="1">
    <citation type="submission" date="2020-07" db="EMBL/GenBank/DDBJ databases">
        <title>Multicomponent nature underlies the extraordinary mechanical properties of spider dragline silk.</title>
        <authorList>
            <person name="Kono N."/>
            <person name="Nakamura H."/>
            <person name="Mori M."/>
            <person name="Yoshida Y."/>
            <person name="Ohtoshi R."/>
            <person name="Malay A.D."/>
            <person name="Moran D.A.P."/>
            <person name="Tomita M."/>
            <person name="Numata K."/>
            <person name="Arakawa K."/>
        </authorList>
    </citation>
    <scope>NUCLEOTIDE SEQUENCE</scope>
</reference>
<dbReference type="EMBL" id="BMAO01021164">
    <property type="protein sequence ID" value="GFQ72194.1"/>
    <property type="molecule type" value="Genomic_DNA"/>
</dbReference>
<gene>
    <name evidence="1" type="ORF">TNCT_142241</name>
</gene>
<organism evidence="1 2">
    <name type="scientific">Trichonephila clavata</name>
    <name type="common">Joro spider</name>
    <name type="synonym">Nephila clavata</name>
    <dbReference type="NCBI Taxonomy" id="2740835"/>
    <lineage>
        <taxon>Eukaryota</taxon>
        <taxon>Metazoa</taxon>
        <taxon>Ecdysozoa</taxon>
        <taxon>Arthropoda</taxon>
        <taxon>Chelicerata</taxon>
        <taxon>Arachnida</taxon>
        <taxon>Araneae</taxon>
        <taxon>Araneomorphae</taxon>
        <taxon>Entelegynae</taxon>
        <taxon>Araneoidea</taxon>
        <taxon>Nephilidae</taxon>
        <taxon>Trichonephila</taxon>
    </lineage>
</organism>
<protein>
    <submittedName>
        <fullName evidence="1">Uncharacterized protein</fullName>
    </submittedName>
</protein>
<name>A0A8X6F8B0_TRICU</name>
<keyword evidence="2" id="KW-1185">Reference proteome</keyword>
<dbReference type="Proteomes" id="UP000887116">
    <property type="component" value="Unassembled WGS sequence"/>
</dbReference>